<proteinExistence type="inferred from homology"/>
<accession>A0A0C3AH83</accession>
<evidence type="ECO:0000256" key="4">
    <source>
        <dbReference type="ARBA" id="ARBA00022989"/>
    </source>
</evidence>
<organism evidence="7 8">
    <name type="scientific">Serendipita vermifera MAFF 305830</name>
    <dbReference type="NCBI Taxonomy" id="933852"/>
    <lineage>
        <taxon>Eukaryota</taxon>
        <taxon>Fungi</taxon>
        <taxon>Dikarya</taxon>
        <taxon>Basidiomycota</taxon>
        <taxon>Agaricomycotina</taxon>
        <taxon>Agaricomycetes</taxon>
        <taxon>Sebacinales</taxon>
        <taxon>Serendipitaceae</taxon>
        <taxon>Serendipita</taxon>
    </lineage>
</organism>
<protein>
    <recommendedName>
        <fullName evidence="9">FUN14 domain-containing protein</fullName>
    </recommendedName>
</protein>
<dbReference type="Proteomes" id="UP000054097">
    <property type="component" value="Unassembled WGS sequence"/>
</dbReference>
<comment type="similarity">
    <text evidence="2">Belongs to the FUN14 family.</text>
</comment>
<evidence type="ECO:0000313" key="8">
    <source>
        <dbReference type="Proteomes" id="UP000054097"/>
    </source>
</evidence>
<evidence type="ECO:0008006" key="9">
    <source>
        <dbReference type="Google" id="ProtNLM"/>
    </source>
</evidence>
<dbReference type="OrthoDB" id="163794at2759"/>
<comment type="subcellular location">
    <subcellularLocation>
        <location evidence="1">Membrane</location>
    </subcellularLocation>
</comment>
<reference evidence="7 8" key="1">
    <citation type="submission" date="2014-04" db="EMBL/GenBank/DDBJ databases">
        <authorList>
            <consortium name="DOE Joint Genome Institute"/>
            <person name="Kuo A."/>
            <person name="Zuccaro A."/>
            <person name="Kohler A."/>
            <person name="Nagy L.G."/>
            <person name="Floudas D."/>
            <person name="Copeland A."/>
            <person name="Barry K.W."/>
            <person name="Cichocki N."/>
            <person name="Veneault-Fourrey C."/>
            <person name="LaButti K."/>
            <person name="Lindquist E.A."/>
            <person name="Lipzen A."/>
            <person name="Lundell T."/>
            <person name="Morin E."/>
            <person name="Murat C."/>
            <person name="Sun H."/>
            <person name="Tunlid A."/>
            <person name="Henrissat B."/>
            <person name="Grigoriev I.V."/>
            <person name="Hibbett D.S."/>
            <person name="Martin F."/>
            <person name="Nordberg H.P."/>
            <person name="Cantor M.N."/>
            <person name="Hua S.X."/>
        </authorList>
    </citation>
    <scope>NUCLEOTIDE SEQUENCE [LARGE SCALE GENOMIC DNA]</scope>
    <source>
        <strain evidence="7 8">MAFF 305830</strain>
    </source>
</reference>
<evidence type="ECO:0000313" key="7">
    <source>
        <dbReference type="EMBL" id="KIM24020.1"/>
    </source>
</evidence>
<dbReference type="STRING" id="933852.A0A0C3AH83"/>
<feature type="transmembrane region" description="Helical" evidence="6">
    <location>
        <begin position="32"/>
        <end position="53"/>
    </location>
</feature>
<keyword evidence="4 6" id="KW-1133">Transmembrane helix</keyword>
<evidence type="ECO:0000256" key="6">
    <source>
        <dbReference type="SAM" id="Phobius"/>
    </source>
</evidence>
<dbReference type="EMBL" id="KN824329">
    <property type="protein sequence ID" value="KIM24020.1"/>
    <property type="molecule type" value="Genomic_DNA"/>
</dbReference>
<dbReference type="HOGENOM" id="CLU_095425_0_1_1"/>
<sequence length="114" mass="12661">PAPKGFANPYELTFGTVCGICTGIFVKKGLKAAAFILGGLFVVLQYFNSLSWLRVDWGSAENRFKQTFYTTTVDGQSRPPTIQSFFTWMFNFVMADFQPRASFLAGLLLGLRVG</sequence>
<feature type="non-terminal residue" evidence="7">
    <location>
        <position position="1"/>
    </location>
</feature>
<gene>
    <name evidence="7" type="ORF">M408DRAFT_76582</name>
</gene>
<keyword evidence="8" id="KW-1185">Reference proteome</keyword>
<name>A0A0C3AH83_SERVB</name>
<dbReference type="AlphaFoldDB" id="A0A0C3AH83"/>
<reference evidence="8" key="2">
    <citation type="submission" date="2015-01" db="EMBL/GenBank/DDBJ databases">
        <title>Evolutionary Origins and Diversification of the Mycorrhizal Mutualists.</title>
        <authorList>
            <consortium name="DOE Joint Genome Institute"/>
            <consortium name="Mycorrhizal Genomics Consortium"/>
            <person name="Kohler A."/>
            <person name="Kuo A."/>
            <person name="Nagy L.G."/>
            <person name="Floudas D."/>
            <person name="Copeland A."/>
            <person name="Barry K.W."/>
            <person name="Cichocki N."/>
            <person name="Veneault-Fourrey C."/>
            <person name="LaButti K."/>
            <person name="Lindquist E.A."/>
            <person name="Lipzen A."/>
            <person name="Lundell T."/>
            <person name="Morin E."/>
            <person name="Murat C."/>
            <person name="Riley R."/>
            <person name="Ohm R."/>
            <person name="Sun H."/>
            <person name="Tunlid A."/>
            <person name="Henrissat B."/>
            <person name="Grigoriev I.V."/>
            <person name="Hibbett D.S."/>
            <person name="Martin F."/>
        </authorList>
    </citation>
    <scope>NUCLEOTIDE SEQUENCE [LARGE SCALE GENOMIC DNA]</scope>
    <source>
        <strain evidence="8">MAFF 305830</strain>
    </source>
</reference>
<evidence type="ECO:0000256" key="1">
    <source>
        <dbReference type="ARBA" id="ARBA00004370"/>
    </source>
</evidence>
<evidence type="ECO:0000256" key="5">
    <source>
        <dbReference type="ARBA" id="ARBA00023136"/>
    </source>
</evidence>
<dbReference type="PANTHER" id="PTHR21346">
    <property type="entry name" value="FUN14 DOMAIN CONTAINING"/>
    <property type="match status" value="1"/>
</dbReference>
<dbReference type="InterPro" id="IPR007014">
    <property type="entry name" value="FUN14"/>
</dbReference>
<evidence type="ECO:0000256" key="3">
    <source>
        <dbReference type="ARBA" id="ARBA00022692"/>
    </source>
</evidence>
<dbReference type="PANTHER" id="PTHR21346:SF10">
    <property type="entry name" value="TRANSMEMBRANE PROTEIN"/>
    <property type="match status" value="1"/>
</dbReference>
<dbReference type="Pfam" id="PF04930">
    <property type="entry name" value="FUN14"/>
    <property type="match status" value="1"/>
</dbReference>
<dbReference type="GO" id="GO:0016020">
    <property type="term" value="C:membrane"/>
    <property type="evidence" value="ECO:0007669"/>
    <property type="project" value="UniProtKB-SubCell"/>
</dbReference>
<keyword evidence="5 6" id="KW-0472">Membrane</keyword>
<evidence type="ECO:0000256" key="2">
    <source>
        <dbReference type="ARBA" id="ARBA00009160"/>
    </source>
</evidence>
<keyword evidence="3 6" id="KW-0812">Transmembrane</keyword>